<dbReference type="Gene3D" id="3.40.50.1390">
    <property type="entry name" value="Resolvase, N-terminal catalytic domain"/>
    <property type="match status" value="1"/>
</dbReference>
<dbReference type="InterPro" id="IPR036162">
    <property type="entry name" value="Resolvase-like_N_sf"/>
</dbReference>
<keyword evidence="1" id="KW-0175">Coiled coil</keyword>
<dbReference type="InterPro" id="IPR025827">
    <property type="entry name" value="Zn_ribbon_recom_dom"/>
</dbReference>
<dbReference type="InterPro" id="IPR050639">
    <property type="entry name" value="SSR_resolvase"/>
</dbReference>
<dbReference type="InterPro" id="IPR006119">
    <property type="entry name" value="Resolv_N"/>
</dbReference>
<dbReference type="CDD" id="cd03768">
    <property type="entry name" value="SR_ResInv"/>
    <property type="match status" value="1"/>
</dbReference>
<keyword evidence="5" id="KW-1185">Reference proteome</keyword>
<dbReference type="EMBL" id="CP113524">
    <property type="protein sequence ID" value="WAJ25834.1"/>
    <property type="molecule type" value="Genomic_DNA"/>
</dbReference>
<dbReference type="Proteomes" id="UP001163115">
    <property type="component" value="Chromosome"/>
</dbReference>
<dbReference type="SMART" id="SM00857">
    <property type="entry name" value="Resolvase"/>
    <property type="match status" value="1"/>
</dbReference>
<gene>
    <name evidence="4" type="ORF">OW255_10105</name>
</gene>
<evidence type="ECO:0000259" key="3">
    <source>
        <dbReference type="PROSITE" id="PS51737"/>
    </source>
</evidence>
<organism evidence="4 5">
    <name type="scientific">Lacrimispora xylanolytica</name>
    <dbReference type="NCBI Taxonomy" id="29375"/>
    <lineage>
        <taxon>Bacteria</taxon>
        <taxon>Bacillati</taxon>
        <taxon>Bacillota</taxon>
        <taxon>Clostridia</taxon>
        <taxon>Lachnospirales</taxon>
        <taxon>Lachnospiraceae</taxon>
        <taxon>Lacrimispora</taxon>
    </lineage>
</organism>
<dbReference type="Gene3D" id="3.90.1750.20">
    <property type="entry name" value="Putative Large Serine Recombinase, Chain B, Domain 2"/>
    <property type="match status" value="1"/>
</dbReference>
<dbReference type="PROSITE" id="PS51736">
    <property type="entry name" value="RECOMBINASES_3"/>
    <property type="match status" value="1"/>
</dbReference>
<evidence type="ECO:0000259" key="2">
    <source>
        <dbReference type="PROSITE" id="PS51736"/>
    </source>
</evidence>
<evidence type="ECO:0000313" key="5">
    <source>
        <dbReference type="Proteomes" id="UP001163115"/>
    </source>
</evidence>
<dbReference type="RefSeq" id="WP_268116506.1">
    <property type="nucleotide sequence ID" value="NZ_CP113524.1"/>
</dbReference>
<dbReference type="PANTHER" id="PTHR30461">
    <property type="entry name" value="DNA-INVERTASE FROM LAMBDOID PROPHAGE"/>
    <property type="match status" value="1"/>
</dbReference>
<dbReference type="Pfam" id="PF13408">
    <property type="entry name" value="Zn_ribbon_recom"/>
    <property type="match status" value="1"/>
</dbReference>
<evidence type="ECO:0000256" key="1">
    <source>
        <dbReference type="SAM" id="Coils"/>
    </source>
</evidence>
<feature type="domain" description="Resolvase/invertase-type recombinase catalytic" evidence="2">
    <location>
        <begin position="7"/>
        <end position="156"/>
    </location>
</feature>
<dbReference type="InterPro" id="IPR011109">
    <property type="entry name" value="DNA_bind_recombinase_dom"/>
</dbReference>
<evidence type="ECO:0000313" key="4">
    <source>
        <dbReference type="EMBL" id="WAJ25834.1"/>
    </source>
</evidence>
<dbReference type="Pfam" id="PF00239">
    <property type="entry name" value="Resolvase"/>
    <property type="match status" value="1"/>
</dbReference>
<feature type="domain" description="Recombinase" evidence="3">
    <location>
        <begin position="164"/>
        <end position="326"/>
    </location>
</feature>
<feature type="coiled-coil region" evidence="1">
    <location>
        <begin position="400"/>
        <end position="445"/>
    </location>
</feature>
<dbReference type="SUPFAM" id="SSF53041">
    <property type="entry name" value="Resolvase-like"/>
    <property type="match status" value="1"/>
</dbReference>
<accession>A0ABY7AHJ0</accession>
<name>A0ABY7AHJ0_9FIRM</name>
<dbReference type="Pfam" id="PF07508">
    <property type="entry name" value="Recombinase"/>
    <property type="match status" value="1"/>
</dbReference>
<dbReference type="InterPro" id="IPR038109">
    <property type="entry name" value="DNA_bind_recomb_sf"/>
</dbReference>
<dbReference type="PANTHER" id="PTHR30461:SF23">
    <property type="entry name" value="DNA RECOMBINASE-RELATED"/>
    <property type="match status" value="1"/>
</dbReference>
<proteinExistence type="predicted"/>
<reference evidence="4" key="1">
    <citation type="submission" date="2022-11" db="EMBL/GenBank/DDBJ databases">
        <title>Lacrimispora xylanolytica sy1, complete genome.</title>
        <authorList>
            <person name="Choi S."/>
        </authorList>
    </citation>
    <scope>NUCLEOTIDE SEQUENCE</scope>
    <source>
        <strain evidence="4">Sy1</strain>
    </source>
</reference>
<protein>
    <submittedName>
        <fullName evidence="4">Recombinase family protein</fullName>
    </submittedName>
</protein>
<dbReference type="PROSITE" id="PS51737">
    <property type="entry name" value="RECOMBINASE_DNA_BIND"/>
    <property type="match status" value="1"/>
</dbReference>
<sequence>MEKVKDQFAIYSRKSKFTGKGESIGNQIELCRQYLCSHYGESYGENAYVYEDEGFSGGNLDRPQFKKMMQEAKKKRFTAIVCYRLDRISRNIGDFANLIEELNEMHISFISIKEQFDTSSPMGRAMMYIASVFSQLERETIAERIRDNMHELSKSGRWLGGTTPTGYKSQSVKTLTEEGKVKKAYQLRLVPEEAKLVRLIYETFMETGSLTQTETYLIQNGYKTKYNRLFSRFAIKAILRNPVYMTADMEAYDYLKKKKVDLFAEKEEFNGQFGVIAYNRTLQKPGKAHEMREMDEWIVAVGKHEGLIPGAMWVKVQKQLDRNKSKNYRKPRSNVALMSGLLYCSECGDYMRPKLSGRFNQEGEQIYSYLCTMKERSRMKCCGMNNPNGNLLDQMVLEEIKKIAENKEELALQLNQYEKLLDEGRQESEADILRLNEEILHLDEEISGLVASLKKAGGTAAEEYIVAQIEELHQRKEEISSHLERLKVSLINQELSDGEAELVKKTLSSFSNTLDTMDVEQKRMAVRAFIKRAVWDGKNIHLYFIGSEEPSGESSK</sequence>